<feature type="region of interest" description="Disordered" evidence="1">
    <location>
        <begin position="99"/>
        <end position="124"/>
    </location>
</feature>
<feature type="transmembrane region" description="Helical" evidence="2">
    <location>
        <begin position="395"/>
        <end position="418"/>
    </location>
</feature>
<feature type="transmembrane region" description="Helical" evidence="2">
    <location>
        <begin position="438"/>
        <end position="459"/>
    </location>
</feature>
<feature type="region of interest" description="Disordered" evidence="1">
    <location>
        <begin position="1"/>
        <end position="70"/>
    </location>
</feature>
<accession>A0ABN9TV52</accession>
<feature type="transmembrane region" description="Helical" evidence="2">
    <location>
        <begin position="572"/>
        <end position="597"/>
    </location>
</feature>
<keyword evidence="5" id="KW-1185">Reference proteome</keyword>
<dbReference type="InterPro" id="IPR000157">
    <property type="entry name" value="TIR_dom"/>
</dbReference>
<dbReference type="InterPro" id="IPR035897">
    <property type="entry name" value="Toll_tir_struct_dom_sf"/>
</dbReference>
<feature type="transmembrane region" description="Helical" evidence="2">
    <location>
        <begin position="296"/>
        <end position="314"/>
    </location>
</feature>
<sequence>MRGPTTGPGPAATLGGPGAVPVLLGSTGPGARPPHAGPPAKAADTPAAWHEEDDAPVLPSGREGDEAAAAPAAAGSARLCGSDGGDAALCKVCKRRISEGEDNDDAPAPPIGTEDGNAAAAGDPRTCSLDCGDTTVGRWLSGFGRRDRQKQSFERLLSSESSLVRQLSVAAGRLLRLSGALDPEMRSDITFSDPSLLRGTRACDVLRRRGEVLHNSAGTERHYAMSRRVEAIDVFVSHNWCTPRAQKFRALSVFFSLDAVVLLVGALSLSMASLQAAGVLPVLDMLGDDGQAYRSAEYGVVSGTLVLFLGLHLLQDIRALLPFGGATVFLDKTCIDQVDEDRKRHGIESLAAFVRHSRCMVVVYSDSYLHKLWTVYELACFLTLHKKDKLHVIPVILPSVLAMGVVTILVVCLCDMVVHIAVVREALVGMGLENTACYLTFAVAFPFAVAFCIAWRNWLRVKARIEKQSENFSIHQAECFNEADRPLVKRSIARFMKVISAIAKDATDEAALDAFDKKVRTEMPKALAQSVGKAGVRYKHVVVIFLPLALQTIDGAGILMREGASARKVGLHIMGGWVVRLAVYPLMIPMLTLLMGLSLRLKSGAAILSAATAAAALVLAASMELSRVIQYLEQGAVHSDSDLRSFAVASFVCCSLVGACYFYKEDFV</sequence>
<evidence type="ECO:0000313" key="4">
    <source>
        <dbReference type="EMBL" id="CAK0849874.1"/>
    </source>
</evidence>
<comment type="caution">
    <text evidence="4">The sequence shown here is derived from an EMBL/GenBank/DDBJ whole genome shotgun (WGS) entry which is preliminary data.</text>
</comment>
<evidence type="ECO:0000256" key="2">
    <source>
        <dbReference type="SAM" id="Phobius"/>
    </source>
</evidence>
<dbReference type="EMBL" id="CAUYUJ010015101">
    <property type="protein sequence ID" value="CAK0849870.1"/>
    <property type="molecule type" value="Genomic_DNA"/>
</dbReference>
<feature type="transmembrane region" description="Helical" evidence="2">
    <location>
        <begin position="643"/>
        <end position="663"/>
    </location>
</feature>
<dbReference type="Gene3D" id="3.40.50.10140">
    <property type="entry name" value="Toll/interleukin-1 receptor homology (TIR) domain"/>
    <property type="match status" value="1"/>
</dbReference>
<feature type="transmembrane region" description="Helical" evidence="2">
    <location>
        <begin position="604"/>
        <end position="623"/>
    </location>
</feature>
<feature type="transmembrane region" description="Helical" evidence="2">
    <location>
        <begin position="253"/>
        <end position="276"/>
    </location>
</feature>
<dbReference type="Proteomes" id="UP001189429">
    <property type="component" value="Unassembled WGS sequence"/>
</dbReference>
<protein>
    <recommendedName>
        <fullName evidence="3">TIR domain-containing protein</fullName>
    </recommendedName>
</protein>
<evidence type="ECO:0000313" key="5">
    <source>
        <dbReference type="Proteomes" id="UP001189429"/>
    </source>
</evidence>
<dbReference type="Pfam" id="PF01582">
    <property type="entry name" value="TIR"/>
    <property type="match status" value="1"/>
</dbReference>
<evidence type="ECO:0000256" key="1">
    <source>
        <dbReference type="SAM" id="MobiDB-lite"/>
    </source>
</evidence>
<feature type="transmembrane region" description="Helical" evidence="2">
    <location>
        <begin position="541"/>
        <end position="560"/>
    </location>
</feature>
<keyword evidence="2" id="KW-0812">Transmembrane</keyword>
<organism evidence="4 5">
    <name type="scientific">Prorocentrum cordatum</name>
    <dbReference type="NCBI Taxonomy" id="2364126"/>
    <lineage>
        <taxon>Eukaryota</taxon>
        <taxon>Sar</taxon>
        <taxon>Alveolata</taxon>
        <taxon>Dinophyceae</taxon>
        <taxon>Prorocentrales</taxon>
        <taxon>Prorocentraceae</taxon>
        <taxon>Prorocentrum</taxon>
    </lineage>
</organism>
<gene>
    <name evidence="4" type="ORF">PCOR1329_LOCUS42457</name>
</gene>
<keyword evidence="2" id="KW-0472">Membrane</keyword>
<name>A0ABN9TV52_9DINO</name>
<keyword evidence="2" id="KW-1133">Transmembrane helix</keyword>
<proteinExistence type="predicted"/>
<evidence type="ECO:0000259" key="3">
    <source>
        <dbReference type="Pfam" id="PF01582"/>
    </source>
</evidence>
<feature type="domain" description="TIR" evidence="3">
    <location>
        <begin position="332"/>
        <end position="397"/>
    </location>
</feature>
<feature type="compositionally biased region" description="Low complexity" evidence="1">
    <location>
        <begin position="1"/>
        <end position="30"/>
    </location>
</feature>
<reference evidence="4" key="1">
    <citation type="submission" date="2023-10" db="EMBL/GenBank/DDBJ databases">
        <authorList>
            <person name="Chen Y."/>
            <person name="Shah S."/>
            <person name="Dougan E. K."/>
            <person name="Thang M."/>
            <person name="Chan C."/>
        </authorList>
    </citation>
    <scope>NUCLEOTIDE SEQUENCE [LARGE SCALE GENOMIC DNA]</scope>
</reference>
<dbReference type="SUPFAM" id="SSF52200">
    <property type="entry name" value="Toll/Interleukin receptor TIR domain"/>
    <property type="match status" value="1"/>
</dbReference>
<dbReference type="EMBL" id="CAUYUJ010015101">
    <property type="protein sequence ID" value="CAK0849874.1"/>
    <property type="molecule type" value="Genomic_DNA"/>
</dbReference>